<evidence type="ECO:0000256" key="1">
    <source>
        <dbReference type="SAM" id="Phobius"/>
    </source>
</evidence>
<protein>
    <submittedName>
        <fullName evidence="2">DUF4383 domain-containing protein</fullName>
    </submittedName>
</protein>
<keyword evidence="1" id="KW-0472">Membrane</keyword>
<feature type="transmembrane region" description="Helical" evidence="1">
    <location>
        <begin position="59"/>
        <end position="79"/>
    </location>
</feature>
<evidence type="ECO:0000313" key="2">
    <source>
        <dbReference type="EMBL" id="MFD2169445.1"/>
    </source>
</evidence>
<name>A0ABW4ZW64_9BACL</name>
<feature type="transmembrane region" description="Helical" evidence="1">
    <location>
        <begin position="91"/>
        <end position="107"/>
    </location>
</feature>
<feature type="transmembrane region" description="Helical" evidence="1">
    <location>
        <begin position="35"/>
        <end position="52"/>
    </location>
</feature>
<feature type="transmembrane region" description="Helical" evidence="1">
    <location>
        <begin position="5"/>
        <end position="23"/>
    </location>
</feature>
<dbReference type="Pfam" id="PF14325">
    <property type="entry name" value="DUF4383"/>
    <property type="match status" value="1"/>
</dbReference>
<keyword evidence="3" id="KW-1185">Reference proteome</keyword>
<proteinExistence type="predicted"/>
<reference evidence="3" key="1">
    <citation type="journal article" date="2019" name="Int. J. Syst. Evol. Microbiol.">
        <title>The Global Catalogue of Microorganisms (GCM) 10K type strain sequencing project: providing services to taxonomists for standard genome sequencing and annotation.</title>
        <authorList>
            <consortium name="The Broad Institute Genomics Platform"/>
            <consortium name="The Broad Institute Genome Sequencing Center for Infectious Disease"/>
            <person name="Wu L."/>
            <person name="Ma J."/>
        </authorList>
    </citation>
    <scope>NUCLEOTIDE SEQUENCE [LARGE SCALE GENOMIC DNA]</scope>
    <source>
        <strain evidence="3">CGMCC 1.13574</strain>
    </source>
</reference>
<organism evidence="2 3">
    <name type="scientific">Tumebacillus lipolyticus</name>
    <dbReference type="NCBI Taxonomy" id="1280370"/>
    <lineage>
        <taxon>Bacteria</taxon>
        <taxon>Bacillati</taxon>
        <taxon>Bacillota</taxon>
        <taxon>Bacilli</taxon>
        <taxon>Bacillales</taxon>
        <taxon>Alicyclobacillaceae</taxon>
        <taxon>Tumebacillus</taxon>
    </lineage>
</organism>
<evidence type="ECO:0000313" key="3">
    <source>
        <dbReference type="Proteomes" id="UP001597343"/>
    </source>
</evidence>
<accession>A0ABW4ZW64</accession>
<dbReference type="RefSeq" id="WP_386044601.1">
    <property type="nucleotide sequence ID" value="NZ_JBHUIO010000005.1"/>
</dbReference>
<comment type="caution">
    <text evidence="2">The sequence shown here is derived from an EMBL/GenBank/DDBJ whole genome shotgun (WGS) entry which is preliminary data.</text>
</comment>
<dbReference type="EMBL" id="JBHUIO010000005">
    <property type="protein sequence ID" value="MFD2169445.1"/>
    <property type="molecule type" value="Genomic_DNA"/>
</dbReference>
<keyword evidence="1" id="KW-1133">Transmembrane helix</keyword>
<gene>
    <name evidence="2" type="ORF">ACFSOY_05505</name>
</gene>
<sequence>MAKVFARVAGWVMLLLGIIGFFMSDLFELIEFDTPHNIVHLVLGVLGIAAGQSVKWARLFAQVFGTIYLLVGIIGFFVPDFLGLHLELTENLIHVILGAWGLYAALGEKDRARE</sequence>
<keyword evidence="1" id="KW-0812">Transmembrane</keyword>
<dbReference type="Proteomes" id="UP001597343">
    <property type="component" value="Unassembled WGS sequence"/>
</dbReference>